<evidence type="ECO:0000259" key="2">
    <source>
        <dbReference type="SMART" id="SM00226"/>
    </source>
</evidence>
<dbReference type="PANTHER" id="PTHR43428">
    <property type="entry name" value="ARSENATE REDUCTASE"/>
    <property type="match status" value="1"/>
</dbReference>
<organism evidence="3 4">
    <name type="scientific">Candidatus Nitrosotalea okcheonensis</name>
    <dbReference type="NCBI Taxonomy" id="1903276"/>
    <lineage>
        <taxon>Archaea</taxon>
        <taxon>Nitrososphaerota</taxon>
        <taxon>Nitrososphaeria</taxon>
        <taxon>Nitrosotaleales</taxon>
        <taxon>Nitrosotaleaceae</taxon>
        <taxon>Nitrosotalea</taxon>
    </lineage>
</organism>
<keyword evidence="4" id="KW-1185">Reference proteome</keyword>
<name>A0A2H1FEZ4_9ARCH</name>
<dbReference type="Proteomes" id="UP000230607">
    <property type="component" value="Chromosome 1"/>
</dbReference>
<accession>A0A2H1FEZ4</accession>
<dbReference type="RefSeq" id="WP_157927253.1">
    <property type="nucleotide sequence ID" value="NZ_LT841358.1"/>
</dbReference>
<dbReference type="SUPFAM" id="SSF52788">
    <property type="entry name" value="Phosphotyrosine protein phosphatases I"/>
    <property type="match status" value="1"/>
</dbReference>
<dbReference type="GO" id="GO:0008794">
    <property type="term" value="F:arsenate reductase (glutaredoxin) activity"/>
    <property type="evidence" value="ECO:0007669"/>
    <property type="project" value="UniProtKB-EC"/>
</dbReference>
<dbReference type="InterPro" id="IPR023485">
    <property type="entry name" value="Ptyr_pPase"/>
</dbReference>
<dbReference type="EMBL" id="LT841358">
    <property type="protein sequence ID" value="SMH71249.1"/>
    <property type="molecule type" value="Genomic_DNA"/>
</dbReference>
<dbReference type="GO" id="GO:0046685">
    <property type="term" value="P:response to arsenic-containing substance"/>
    <property type="evidence" value="ECO:0007669"/>
    <property type="project" value="UniProtKB-KW"/>
</dbReference>
<evidence type="ECO:0000313" key="3">
    <source>
        <dbReference type="EMBL" id="SMH71249.1"/>
    </source>
</evidence>
<proteinExistence type="predicted"/>
<reference evidence="4" key="1">
    <citation type="submission" date="2017-03" db="EMBL/GenBank/DDBJ databases">
        <authorList>
            <person name="Herbold C."/>
        </authorList>
    </citation>
    <scope>NUCLEOTIDE SEQUENCE [LARGE SCALE GENOMIC DNA]</scope>
</reference>
<dbReference type="EC" id="1.20.4.1" evidence="3"/>
<dbReference type="InterPro" id="IPR036196">
    <property type="entry name" value="Ptyr_pPase_sf"/>
</dbReference>
<dbReference type="SMART" id="SM00226">
    <property type="entry name" value="LMWPc"/>
    <property type="match status" value="1"/>
</dbReference>
<evidence type="ECO:0000256" key="1">
    <source>
        <dbReference type="ARBA" id="ARBA00022849"/>
    </source>
</evidence>
<sequence>MKFFEKHKEGKKILFVCVENAGRSQMAEGFLRKHAPDGWIPVSAGSRPTPGLNPVAVEAMKEVGIDISKQKPKELSEELVRSSFLKVSMGCIDQAECPAVFLGNYQDWGIEDPKGKPIEKVREIRNEIEKKVKELVTTLESN</sequence>
<evidence type="ECO:0000313" key="4">
    <source>
        <dbReference type="Proteomes" id="UP000230607"/>
    </source>
</evidence>
<dbReference type="AlphaFoldDB" id="A0A2H1FEZ4"/>
<dbReference type="PANTHER" id="PTHR43428:SF1">
    <property type="entry name" value="ARSENATE REDUCTASE"/>
    <property type="match status" value="1"/>
</dbReference>
<keyword evidence="1" id="KW-0059">Arsenical resistance</keyword>
<gene>
    <name evidence="3" type="ORF">NCS_11056</name>
</gene>
<dbReference type="CDD" id="cd16345">
    <property type="entry name" value="LMWP_ArsC"/>
    <property type="match status" value="1"/>
</dbReference>
<dbReference type="OrthoDB" id="295776at2157"/>
<protein>
    <submittedName>
        <fullName evidence="3">Arsenate reductase</fullName>
        <ecNumber evidence="3">1.20.4.1</ecNumber>
    </submittedName>
</protein>
<keyword evidence="3" id="KW-0560">Oxidoreductase</keyword>
<dbReference type="Pfam" id="PF01451">
    <property type="entry name" value="LMWPc"/>
    <property type="match status" value="1"/>
</dbReference>
<feature type="domain" description="Phosphotyrosine protein phosphatase I" evidence="2">
    <location>
        <begin position="11"/>
        <end position="138"/>
    </location>
</feature>
<dbReference type="Gene3D" id="3.40.50.2300">
    <property type="match status" value="1"/>
</dbReference>